<proteinExistence type="predicted"/>
<dbReference type="PROSITE" id="PS00070">
    <property type="entry name" value="ALDEHYDE_DEHYDR_CYS"/>
    <property type="match status" value="1"/>
</dbReference>
<gene>
    <name evidence="4" type="ORF">MNBD_GAMMA22-2104</name>
</gene>
<dbReference type="GO" id="GO:0004029">
    <property type="term" value="F:aldehyde dehydrogenase (NAD+) activity"/>
    <property type="evidence" value="ECO:0007669"/>
    <property type="project" value="UniProtKB-EC"/>
</dbReference>
<evidence type="ECO:0000259" key="3">
    <source>
        <dbReference type="Pfam" id="PF00171"/>
    </source>
</evidence>
<name>A0A3B1AQS2_9ZZZZ</name>
<dbReference type="Gene3D" id="3.40.605.10">
    <property type="entry name" value="Aldehyde Dehydrogenase, Chain A, domain 1"/>
    <property type="match status" value="1"/>
</dbReference>
<keyword evidence="2" id="KW-0812">Transmembrane</keyword>
<feature type="domain" description="Aldehyde dehydrogenase" evidence="3">
    <location>
        <begin position="3"/>
        <end position="460"/>
    </location>
</feature>
<dbReference type="InterPro" id="IPR029510">
    <property type="entry name" value="Ald_DH_CS_GLU"/>
</dbReference>
<feature type="transmembrane region" description="Helical" evidence="2">
    <location>
        <begin position="118"/>
        <end position="135"/>
    </location>
</feature>
<keyword evidence="1 4" id="KW-0560">Oxidoreductase</keyword>
<dbReference type="FunFam" id="3.40.309.10:FF:000009">
    <property type="entry name" value="Aldehyde dehydrogenase A"/>
    <property type="match status" value="1"/>
</dbReference>
<dbReference type="InterPro" id="IPR016163">
    <property type="entry name" value="Ald_DH_C"/>
</dbReference>
<evidence type="ECO:0000313" key="4">
    <source>
        <dbReference type="EMBL" id="VAX01718.1"/>
    </source>
</evidence>
<dbReference type="InterPro" id="IPR015590">
    <property type="entry name" value="Aldehyde_DH_dom"/>
</dbReference>
<evidence type="ECO:0000256" key="2">
    <source>
        <dbReference type="SAM" id="Phobius"/>
    </source>
</evidence>
<dbReference type="AlphaFoldDB" id="A0A3B1AQS2"/>
<dbReference type="InterPro" id="IPR016162">
    <property type="entry name" value="Ald_DH_N"/>
</dbReference>
<dbReference type="PANTHER" id="PTHR11699">
    <property type="entry name" value="ALDEHYDE DEHYDROGENASE-RELATED"/>
    <property type="match status" value="1"/>
</dbReference>
<organism evidence="4">
    <name type="scientific">hydrothermal vent metagenome</name>
    <dbReference type="NCBI Taxonomy" id="652676"/>
    <lineage>
        <taxon>unclassified sequences</taxon>
        <taxon>metagenomes</taxon>
        <taxon>ecological metagenomes</taxon>
    </lineage>
</organism>
<sequence length="472" mass="52435">MSKKISCISPIDNRIIAEREIISDSEIVELIHAANNAQNTWSELNIAEKAVLCHQAIDALLENTQEIAQEISLQMGRPIQFCAAELQVMAQRARYMIDVAQPALDTISIENTNSKKRLIKRIALGVVFIIAPWNYPYLTAINAIIPALMAGNTVILKHSTQTLLCSERFHLAFEQAGLPSNVFQYCHCDHQTTEKIIKHEGIHYISFTGSISGGATIENSIAGLFKPLALELGGNDPAYVRADVEPRSEMFKQTVDNIVDGCFFNSGQSCCAVERIYVHEHLYSEFTDYFIEKVKQYNIANPLDNDTSLGPLINDNAATKARQQLSQAISKGATACIAKNYFNTEDLAKNYLAPQVLLNVDHSMDIMMSESFAPIVGIMKVKNDQQALELMNDSQYGLTASLWSNDENNSMLLADKLQTGTVFLNRCDYLDPALAWVGVKNSGRGCALSVLAYQQLTRPKSYYFQSLKPSVD</sequence>
<dbReference type="EMBL" id="UOFS01000049">
    <property type="protein sequence ID" value="VAX01718.1"/>
    <property type="molecule type" value="Genomic_DNA"/>
</dbReference>
<dbReference type="InterPro" id="IPR016160">
    <property type="entry name" value="Ald_DH_CS_CYS"/>
</dbReference>
<keyword evidence="2" id="KW-0472">Membrane</keyword>
<keyword evidence="2" id="KW-1133">Transmembrane helix</keyword>
<dbReference type="CDD" id="cd07102">
    <property type="entry name" value="ALDH_EDX86601"/>
    <property type="match status" value="1"/>
</dbReference>
<dbReference type="InterPro" id="IPR016161">
    <property type="entry name" value="Ald_DH/histidinol_DH"/>
</dbReference>
<dbReference type="PROSITE" id="PS00687">
    <property type="entry name" value="ALDEHYDE_DEHYDR_GLU"/>
    <property type="match status" value="1"/>
</dbReference>
<reference evidence="4" key="1">
    <citation type="submission" date="2018-06" db="EMBL/GenBank/DDBJ databases">
        <authorList>
            <person name="Zhirakovskaya E."/>
        </authorList>
    </citation>
    <scope>NUCLEOTIDE SEQUENCE</scope>
</reference>
<protein>
    <submittedName>
        <fullName evidence="4">Aldehyde dehydrogenase</fullName>
        <ecNumber evidence="4">1.2.1.3</ecNumber>
    </submittedName>
</protein>
<evidence type="ECO:0000256" key="1">
    <source>
        <dbReference type="ARBA" id="ARBA00023002"/>
    </source>
</evidence>
<dbReference type="Gene3D" id="3.40.309.10">
    <property type="entry name" value="Aldehyde Dehydrogenase, Chain A, domain 2"/>
    <property type="match status" value="1"/>
</dbReference>
<dbReference type="Pfam" id="PF00171">
    <property type="entry name" value="Aldedh"/>
    <property type="match status" value="1"/>
</dbReference>
<dbReference type="SUPFAM" id="SSF53720">
    <property type="entry name" value="ALDH-like"/>
    <property type="match status" value="1"/>
</dbReference>
<dbReference type="EC" id="1.2.1.3" evidence="4"/>
<accession>A0A3B1AQS2</accession>